<dbReference type="EMBL" id="MUHB01000010">
    <property type="protein sequence ID" value="OXB04429.1"/>
    <property type="molecule type" value="Genomic_DNA"/>
</dbReference>
<reference evidence="1 4" key="1">
    <citation type="submission" date="2016-11" db="EMBL/GenBank/DDBJ databases">
        <title>Whole genomes of Flavobacteriaceae.</title>
        <authorList>
            <person name="Stine C."/>
            <person name="Li C."/>
            <person name="Tadesse D."/>
        </authorList>
    </citation>
    <scope>NUCLEOTIDE SEQUENCE [LARGE SCALE GENOMIC DNA]</scope>
    <source>
        <strain evidence="1 4">ATCC 19366</strain>
    </source>
</reference>
<dbReference type="Proteomes" id="UP000184216">
    <property type="component" value="Unassembled WGS sequence"/>
</dbReference>
<dbReference type="RefSeq" id="WP_073393933.1">
    <property type="nucleotide sequence ID" value="NZ_FRBX01000001.1"/>
</dbReference>
<proteinExistence type="predicted"/>
<dbReference type="EMBL" id="FRBX01000001">
    <property type="protein sequence ID" value="SHL58041.1"/>
    <property type="molecule type" value="Genomic_DNA"/>
</dbReference>
<dbReference type="AlphaFoldDB" id="A0AB36NZV4"/>
<evidence type="ECO:0008006" key="5">
    <source>
        <dbReference type="Google" id="ProtNLM"/>
    </source>
</evidence>
<keyword evidence="3" id="KW-1185">Reference proteome</keyword>
<dbReference type="Proteomes" id="UP000198431">
    <property type="component" value="Unassembled WGS sequence"/>
</dbReference>
<sequence>METILAYIDLLGFTKMIEKDHQKAEELLLRFYDIAFESINDDKRLKGNISSDCLLVYSTNYSVLINCLASIYRQCFLQNETLPDPNFYLLPRGAVSVGAMTIGERDTSVSITKDFMIGKALVHSSKLEPQIKGSRLLIAVNSNDENQVSELLQNKEINSVLYQNCTFKFWPGYSYVDALWFLDLNKTPEEQKKEVLQLLQIALKLTKNNSKNAKIAEHYINMLRIGLISYSRFIENGNDPVLKTIITEFKNGQYWFLWLTVIEISLNRKTENPDADWSYILAFYKKVSLEKSWVHVIEEINKPEKAYLKKAFKLFLG</sequence>
<reference evidence="2 3" key="2">
    <citation type="submission" date="2016-11" db="EMBL/GenBank/DDBJ databases">
        <authorList>
            <person name="Varghese N."/>
            <person name="Submissions S."/>
        </authorList>
    </citation>
    <scope>NUCLEOTIDE SEQUENCE [LARGE SCALE GENOMIC DNA]</scope>
    <source>
        <strain evidence="2 3">DSM 6368</strain>
    </source>
</reference>
<name>A0AB36NZV4_9FLAO</name>
<evidence type="ECO:0000313" key="4">
    <source>
        <dbReference type="Proteomes" id="UP000198431"/>
    </source>
</evidence>
<evidence type="ECO:0000313" key="2">
    <source>
        <dbReference type="EMBL" id="SHL58041.1"/>
    </source>
</evidence>
<comment type="caution">
    <text evidence="1">The sequence shown here is derived from an EMBL/GenBank/DDBJ whole genome shotgun (WGS) entry which is preliminary data.</text>
</comment>
<evidence type="ECO:0000313" key="3">
    <source>
        <dbReference type="Proteomes" id="UP000184216"/>
    </source>
</evidence>
<protein>
    <recommendedName>
        <fullName evidence="5">Guanylate cyclase domain-containing protein</fullName>
    </recommendedName>
</protein>
<gene>
    <name evidence="1" type="ORF">B0A72_13115</name>
    <name evidence="2" type="ORF">SAMN05444387_0975</name>
</gene>
<accession>A0AB36NZV4</accession>
<evidence type="ECO:0000313" key="1">
    <source>
        <dbReference type="EMBL" id="OXB04429.1"/>
    </source>
</evidence>
<organism evidence="1 4">
    <name type="scientific">Flavobacterium pectinovorum</name>
    <dbReference type="NCBI Taxonomy" id="29533"/>
    <lineage>
        <taxon>Bacteria</taxon>
        <taxon>Pseudomonadati</taxon>
        <taxon>Bacteroidota</taxon>
        <taxon>Flavobacteriia</taxon>
        <taxon>Flavobacteriales</taxon>
        <taxon>Flavobacteriaceae</taxon>
        <taxon>Flavobacterium</taxon>
    </lineage>
</organism>